<dbReference type="Pfam" id="PF25601">
    <property type="entry name" value="AAA_lid_14"/>
    <property type="match status" value="1"/>
</dbReference>
<dbReference type="Gene3D" id="1.10.8.60">
    <property type="match status" value="1"/>
</dbReference>
<organism evidence="9 10">
    <name type="scientific">Haloferula helveola</name>
    <dbReference type="NCBI Taxonomy" id="490095"/>
    <lineage>
        <taxon>Bacteria</taxon>
        <taxon>Pseudomonadati</taxon>
        <taxon>Verrucomicrobiota</taxon>
        <taxon>Verrucomicrobiia</taxon>
        <taxon>Verrucomicrobiales</taxon>
        <taxon>Verrucomicrobiaceae</taxon>
        <taxon>Haloferula</taxon>
    </lineage>
</organism>
<dbReference type="SUPFAM" id="SSF46689">
    <property type="entry name" value="Homeodomain-like"/>
    <property type="match status" value="1"/>
</dbReference>
<dbReference type="PROSITE" id="PS50110">
    <property type="entry name" value="RESPONSE_REGULATORY"/>
    <property type="match status" value="1"/>
</dbReference>
<accession>A0ABN6HHN5</accession>
<dbReference type="SMART" id="SM00382">
    <property type="entry name" value="AAA"/>
    <property type="match status" value="1"/>
</dbReference>
<evidence type="ECO:0000256" key="3">
    <source>
        <dbReference type="ARBA" id="ARBA00023015"/>
    </source>
</evidence>
<evidence type="ECO:0000256" key="5">
    <source>
        <dbReference type="ARBA" id="ARBA00023163"/>
    </source>
</evidence>
<dbReference type="Gene3D" id="1.10.10.60">
    <property type="entry name" value="Homeodomain-like"/>
    <property type="match status" value="1"/>
</dbReference>
<evidence type="ECO:0000256" key="6">
    <source>
        <dbReference type="PROSITE-ProRule" id="PRU00169"/>
    </source>
</evidence>
<dbReference type="SUPFAM" id="SSF52540">
    <property type="entry name" value="P-loop containing nucleoside triphosphate hydrolases"/>
    <property type="match status" value="1"/>
</dbReference>
<gene>
    <name evidence="9" type="primary">algB</name>
    <name evidence="9" type="ORF">HAHE_41330</name>
</gene>
<reference evidence="9 10" key="1">
    <citation type="submission" date="2021-06" db="EMBL/GenBank/DDBJ databases">
        <title>Complete genome of Haloferula helveola possessing various polysaccharide degrading enzymes.</title>
        <authorList>
            <person name="Takami H."/>
            <person name="Huang C."/>
            <person name="Hamasaki K."/>
        </authorList>
    </citation>
    <scope>NUCLEOTIDE SEQUENCE [LARGE SCALE GENOMIC DNA]</scope>
    <source>
        <strain evidence="9 10">CN-1</strain>
    </source>
</reference>
<dbReference type="InterPro" id="IPR058031">
    <property type="entry name" value="AAA_lid_NorR"/>
</dbReference>
<evidence type="ECO:0000256" key="2">
    <source>
        <dbReference type="ARBA" id="ARBA00022840"/>
    </source>
</evidence>
<name>A0ABN6HHN5_9BACT</name>
<dbReference type="SMART" id="SM00448">
    <property type="entry name" value="REC"/>
    <property type="match status" value="1"/>
</dbReference>
<sequence length="458" mass="50981">MDLLIIDDEATIRKTTTLALEQGGHYVESVADSESAMLRLKEESFDLVFLDLRLGDEDGLEILTQILKKYPRQLVTIFTAHASVETAVKATQAGAFDYLEKPFTPDQLRGILAKAKRALATEGEVVKLQETVRELQTEASQNNPPLDFSSQDKRTAAEFDTLFRAAASPASVLILGESGTGKSVIAREVHHRSHLREKPFVTVSCPSLSRELLESTLFGHVKGSFTGAVKDVWGKVHAAEGGTLFLDEIGELPMEIQPKLLRLLQEREYERVGENKTRPANVRVIAATNRDLAAQVAAGEFREDLYYRLNVISVTVPGLRHRPSDLQRFAESYLLHFSNQIGRKIRGFNDEATQVLMRHAWPGNLRELRNAIERATILARGEYIEATDLPKPADTEALTAGSNGQKGPSVGGEYRIEELEEAHMRRVLEWAPSLQDAAAILGIDKATLYRKRKRFGLT</sequence>
<keyword evidence="1" id="KW-0547">Nucleotide-binding</keyword>
<dbReference type="Proteomes" id="UP001374893">
    <property type="component" value="Chromosome"/>
</dbReference>
<keyword evidence="10" id="KW-1185">Reference proteome</keyword>
<keyword evidence="5" id="KW-0804">Transcription</keyword>
<dbReference type="InterPro" id="IPR027417">
    <property type="entry name" value="P-loop_NTPase"/>
</dbReference>
<dbReference type="Pfam" id="PF00072">
    <property type="entry name" value="Response_reg"/>
    <property type="match status" value="1"/>
</dbReference>
<dbReference type="InterPro" id="IPR025943">
    <property type="entry name" value="Sigma_54_int_dom_ATP-bd_2"/>
</dbReference>
<feature type="domain" description="Response regulatory" evidence="8">
    <location>
        <begin position="2"/>
        <end position="116"/>
    </location>
</feature>
<proteinExistence type="predicted"/>
<evidence type="ECO:0000313" key="9">
    <source>
        <dbReference type="EMBL" id="BCX50225.1"/>
    </source>
</evidence>
<dbReference type="PROSITE" id="PS00688">
    <property type="entry name" value="SIGMA54_INTERACT_3"/>
    <property type="match status" value="1"/>
</dbReference>
<dbReference type="SUPFAM" id="SSF52172">
    <property type="entry name" value="CheY-like"/>
    <property type="match status" value="1"/>
</dbReference>
<keyword evidence="3" id="KW-0805">Transcription regulation</keyword>
<dbReference type="RefSeq" id="WP_338687186.1">
    <property type="nucleotide sequence ID" value="NZ_AP024702.1"/>
</dbReference>
<dbReference type="InterPro" id="IPR003593">
    <property type="entry name" value="AAA+_ATPase"/>
</dbReference>
<dbReference type="PANTHER" id="PTHR32071:SF113">
    <property type="entry name" value="ALGINATE BIOSYNTHESIS TRANSCRIPTIONAL REGULATORY PROTEIN ALGB"/>
    <property type="match status" value="1"/>
</dbReference>
<dbReference type="InterPro" id="IPR002078">
    <property type="entry name" value="Sigma_54_int"/>
</dbReference>
<dbReference type="Gene3D" id="3.40.50.2300">
    <property type="match status" value="1"/>
</dbReference>
<keyword evidence="4" id="KW-0238">DNA-binding</keyword>
<dbReference type="InterPro" id="IPR001789">
    <property type="entry name" value="Sig_transdc_resp-reg_receiver"/>
</dbReference>
<dbReference type="PANTHER" id="PTHR32071">
    <property type="entry name" value="TRANSCRIPTIONAL REGULATORY PROTEIN"/>
    <property type="match status" value="1"/>
</dbReference>
<keyword evidence="6" id="KW-0597">Phosphoprotein</keyword>
<dbReference type="EMBL" id="AP024702">
    <property type="protein sequence ID" value="BCX50225.1"/>
    <property type="molecule type" value="Genomic_DNA"/>
</dbReference>
<keyword evidence="2" id="KW-0067">ATP-binding</keyword>
<feature type="modified residue" description="4-aspartylphosphate" evidence="6">
    <location>
        <position position="51"/>
    </location>
</feature>
<dbReference type="InterPro" id="IPR011006">
    <property type="entry name" value="CheY-like_superfamily"/>
</dbReference>
<dbReference type="PROSITE" id="PS50045">
    <property type="entry name" value="SIGMA54_INTERACT_4"/>
    <property type="match status" value="1"/>
</dbReference>
<evidence type="ECO:0000256" key="4">
    <source>
        <dbReference type="ARBA" id="ARBA00023125"/>
    </source>
</evidence>
<dbReference type="Pfam" id="PF00158">
    <property type="entry name" value="Sigma54_activat"/>
    <property type="match status" value="1"/>
</dbReference>
<dbReference type="Gene3D" id="3.40.50.300">
    <property type="entry name" value="P-loop containing nucleotide triphosphate hydrolases"/>
    <property type="match status" value="1"/>
</dbReference>
<evidence type="ECO:0000259" key="7">
    <source>
        <dbReference type="PROSITE" id="PS50045"/>
    </source>
</evidence>
<evidence type="ECO:0000256" key="1">
    <source>
        <dbReference type="ARBA" id="ARBA00022741"/>
    </source>
</evidence>
<dbReference type="InterPro" id="IPR025944">
    <property type="entry name" value="Sigma_54_int_dom_CS"/>
</dbReference>
<dbReference type="InterPro" id="IPR025662">
    <property type="entry name" value="Sigma_54_int_dom_ATP-bd_1"/>
</dbReference>
<dbReference type="CDD" id="cd00009">
    <property type="entry name" value="AAA"/>
    <property type="match status" value="1"/>
</dbReference>
<dbReference type="PROSITE" id="PS00675">
    <property type="entry name" value="SIGMA54_INTERACT_1"/>
    <property type="match status" value="1"/>
</dbReference>
<evidence type="ECO:0000259" key="8">
    <source>
        <dbReference type="PROSITE" id="PS50110"/>
    </source>
</evidence>
<protein>
    <submittedName>
        <fullName evidence="9">Alginate biosynthesis transcriptional regulatory protein AlgB</fullName>
    </submittedName>
</protein>
<feature type="domain" description="Sigma-54 factor interaction" evidence="7">
    <location>
        <begin position="164"/>
        <end position="377"/>
    </location>
</feature>
<evidence type="ECO:0000313" key="10">
    <source>
        <dbReference type="Proteomes" id="UP001374893"/>
    </source>
</evidence>
<dbReference type="PROSITE" id="PS00676">
    <property type="entry name" value="SIGMA54_INTERACT_2"/>
    <property type="match status" value="1"/>
</dbReference>
<dbReference type="InterPro" id="IPR009057">
    <property type="entry name" value="Homeodomain-like_sf"/>
</dbReference>